<feature type="transmembrane region" description="Helical" evidence="7">
    <location>
        <begin position="437"/>
        <end position="458"/>
    </location>
</feature>
<accession>A0ABR7Y5D1</accession>
<feature type="transmembrane region" description="Helical" evidence="7">
    <location>
        <begin position="372"/>
        <end position="394"/>
    </location>
</feature>
<keyword evidence="5" id="KW-0406">Ion transport</keyword>
<evidence type="ECO:0000313" key="10">
    <source>
        <dbReference type="Proteomes" id="UP000606494"/>
    </source>
</evidence>
<feature type="transmembrane region" description="Helical" evidence="7">
    <location>
        <begin position="156"/>
        <end position="179"/>
    </location>
</feature>
<dbReference type="PANTHER" id="PTHR32468">
    <property type="entry name" value="CATION/H + ANTIPORTER"/>
    <property type="match status" value="1"/>
</dbReference>
<evidence type="ECO:0000259" key="8">
    <source>
        <dbReference type="Pfam" id="PF00999"/>
    </source>
</evidence>
<proteinExistence type="predicted"/>
<feature type="transmembrane region" description="Helical" evidence="7">
    <location>
        <begin position="57"/>
        <end position="78"/>
    </location>
</feature>
<comment type="subcellular location">
    <subcellularLocation>
        <location evidence="1">Membrane</location>
        <topology evidence="1">Multi-pass membrane protein</topology>
    </subcellularLocation>
</comment>
<evidence type="ECO:0000256" key="2">
    <source>
        <dbReference type="ARBA" id="ARBA00022448"/>
    </source>
</evidence>
<dbReference type="Gene3D" id="1.20.1530.20">
    <property type="match status" value="1"/>
</dbReference>
<evidence type="ECO:0000313" key="9">
    <source>
        <dbReference type="EMBL" id="MBD1426479.1"/>
    </source>
</evidence>
<dbReference type="InterPro" id="IPR038770">
    <property type="entry name" value="Na+/solute_symporter_sf"/>
</dbReference>
<keyword evidence="2" id="KW-0813">Transport</keyword>
<dbReference type="Pfam" id="PF00999">
    <property type="entry name" value="Na_H_Exchanger"/>
    <property type="match status" value="1"/>
</dbReference>
<protein>
    <submittedName>
        <fullName evidence="9">Cation:proton antiporter</fullName>
    </submittedName>
</protein>
<evidence type="ECO:0000256" key="3">
    <source>
        <dbReference type="ARBA" id="ARBA00022692"/>
    </source>
</evidence>
<organism evidence="9 10">
    <name type="scientific">Sphingobacterium arenae</name>
    <dbReference type="NCBI Taxonomy" id="1280598"/>
    <lineage>
        <taxon>Bacteria</taxon>
        <taxon>Pseudomonadati</taxon>
        <taxon>Bacteroidota</taxon>
        <taxon>Sphingobacteriia</taxon>
        <taxon>Sphingobacteriales</taxon>
        <taxon>Sphingobacteriaceae</taxon>
        <taxon>Sphingobacterium</taxon>
    </lineage>
</organism>
<feature type="transmembrane region" description="Helical" evidence="7">
    <location>
        <begin position="121"/>
        <end position="144"/>
    </location>
</feature>
<evidence type="ECO:0000256" key="6">
    <source>
        <dbReference type="ARBA" id="ARBA00023136"/>
    </source>
</evidence>
<keyword evidence="10" id="KW-1185">Reference proteome</keyword>
<dbReference type="RefSeq" id="WP_190309634.1">
    <property type="nucleotide sequence ID" value="NZ_JACNYK010000003.1"/>
</dbReference>
<feature type="transmembrane region" description="Helical" evidence="7">
    <location>
        <begin position="346"/>
        <end position="366"/>
    </location>
</feature>
<dbReference type="PANTHER" id="PTHR32468:SF0">
    <property type="entry name" value="K(+)_H(+) ANTIPORTER 1"/>
    <property type="match status" value="1"/>
</dbReference>
<evidence type="ECO:0000256" key="4">
    <source>
        <dbReference type="ARBA" id="ARBA00022989"/>
    </source>
</evidence>
<feature type="transmembrane region" description="Helical" evidence="7">
    <location>
        <begin position="253"/>
        <end position="271"/>
    </location>
</feature>
<evidence type="ECO:0000256" key="1">
    <source>
        <dbReference type="ARBA" id="ARBA00004141"/>
    </source>
</evidence>
<keyword evidence="4 7" id="KW-1133">Transmembrane helix</keyword>
<gene>
    <name evidence="9" type="ORF">H8B17_12875</name>
</gene>
<dbReference type="EMBL" id="JACNYK010000003">
    <property type="protein sequence ID" value="MBD1426479.1"/>
    <property type="molecule type" value="Genomic_DNA"/>
</dbReference>
<reference evidence="9 10" key="1">
    <citation type="submission" date="2020-08" db="EMBL/GenBank/DDBJ databases">
        <title>Sphingobacterium sp. DN00404 isolated from aquaculture water.</title>
        <authorList>
            <person name="Zhang M."/>
        </authorList>
    </citation>
    <scope>NUCLEOTIDE SEQUENCE [LARGE SCALE GENOMIC DNA]</scope>
    <source>
        <strain evidence="9 10">KCTC 32294</strain>
    </source>
</reference>
<comment type="caution">
    <text evidence="9">The sequence shown here is derived from an EMBL/GenBank/DDBJ whole genome shotgun (WGS) entry which is preliminary data.</text>
</comment>
<feature type="transmembrane region" description="Helical" evidence="7">
    <location>
        <begin position="224"/>
        <end position="247"/>
    </location>
</feature>
<feature type="transmembrane region" description="Helical" evidence="7">
    <location>
        <begin position="291"/>
        <end position="309"/>
    </location>
</feature>
<evidence type="ECO:0000256" key="5">
    <source>
        <dbReference type="ARBA" id="ARBA00023065"/>
    </source>
</evidence>
<keyword evidence="6 7" id="KW-0472">Membrane</keyword>
<feature type="domain" description="Cation/H+ exchanger transmembrane" evidence="8">
    <location>
        <begin position="72"/>
        <end position="455"/>
    </location>
</feature>
<feature type="transmembrane region" description="Helical" evidence="7">
    <location>
        <begin position="90"/>
        <end position="109"/>
    </location>
</feature>
<dbReference type="InterPro" id="IPR006153">
    <property type="entry name" value="Cation/H_exchanger_TM"/>
</dbReference>
<dbReference type="InterPro" id="IPR050794">
    <property type="entry name" value="CPA2_transporter"/>
</dbReference>
<dbReference type="Proteomes" id="UP000606494">
    <property type="component" value="Unassembled WGS sequence"/>
</dbReference>
<keyword evidence="3 7" id="KW-0812">Transmembrane</keyword>
<name>A0ABR7Y5D1_9SPHI</name>
<feature type="transmembrane region" description="Helical" evidence="7">
    <location>
        <begin position="191"/>
        <end position="212"/>
    </location>
</feature>
<evidence type="ECO:0000256" key="7">
    <source>
        <dbReference type="SAM" id="Phobius"/>
    </source>
</evidence>
<feature type="transmembrane region" description="Helical" evidence="7">
    <location>
        <begin position="315"/>
        <end position="334"/>
    </location>
</feature>
<feature type="transmembrane region" description="Helical" evidence="7">
    <location>
        <begin position="7"/>
        <end position="24"/>
    </location>
</feature>
<sequence>MKFKSILFYLFIIVGGVALGYWIIFEGKSLESETAVAQEIIGGTAWQHFIKSIGGNLGYPLAMLLLQIITIILIARFFGILFRKIGQPSVIGEIVAGIVLGPSFLGLYFPEISSILFPVESLANLGVASQLGLVLFMFVVGMELDLKVLKNQAHDAVVISHASIIFPFLLGMGMAYFIFQQTAPPDLSFLSYALFIGISMSITAFPVLARIVQERGMTKTRLGSIALTCAAADDITAWCLLAAVIAVVKAGSLASAGYTILFAVVYVVLTLRVVRPFLQRIGDLHSSKERLSKPVVGVFFLTLVISAWTTEVIGIHALFGAFMAGVVMPTNVSFRNIFIEKVEDVSQVLLLPLFFVFTGLRTQIGLLNEPELWQICGLVITIAVVGKFVGSALAAKFVGQNWHSSLTIGALMNTRGLVELVALNIGYDLGVLTDEMFAILVLMALVTTFMTGPALDLINRYFTPEKDLEEEGIFKKNKYNVLISFANPNTGKILLRLAHILTKKSAENSTISALHLSPGNELNQFNSEEYERDNFTILDQESKLLSRPYRPIFRGTDDIEEDIAQIANTDDYDLLLTGIGQSVYEGTFLGKILGFTSKMINPEKLYGTLTGKGNIFVNDFFDDRTKTLLKTVNIPYGILIDKGLPENIHRIVVPVESLSDSLLLVYIHKFIQNSSVHITIWDLNDTIKSSLELKEAVRSIDHAAPNHIEVRYEETLGAITELQTFELMLSSLATWKYLLQKHEEWLKDIPSALILKV</sequence>